<dbReference type="Pfam" id="PF02719">
    <property type="entry name" value="Polysacc_synt_2"/>
    <property type="match status" value="1"/>
</dbReference>
<evidence type="ECO:0000259" key="3">
    <source>
        <dbReference type="Pfam" id="PF02719"/>
    </source>
</evidence>
<protein>
    <submittedName>
        <fullName evidence="4">Polysaccharide biosynthesis protein</fullName>
    </submittedName>
</protein>
<keyword evidence="2" id="KW-1133">Transmembrane helix</keyword>
<feature type="transmembrane region" description="Helical" evidence="2">
    <location>
        <begin position="12"/>
        <end position="34"/>
    </location>
</feature>
<evidence type="ECO:0000256" key="2">
    <source>
        <dbReference type="SAM" id="Phobius"/>
    </source>
</evidence>
<gene>
    <name evidence="4" type="ORF">ACFFI0_06330</name>
</gene>
<feature type="transmembrane region" description="Helical" evidence="2">
    <location>
        <begin position="54"/>
        <end position="72"/>
    </location>
</feature>
<dbReference type="RefSeq" id="WP_130854344.1">
    <property type="nucleotide sequence ID" value="NZ_JBHLWO010000001.1"/>
</dbReference>
<evidence type="ECO:0000313" key="5">
    <source>
        <dbReference type="Proteomes" id="UP001589774"/>
    </source>
</evidence>
<keyword evidence="2" id="KW-0472">Membrane</keyword>
<dbReference type="InterPro" id="IPR003869">
    <property type="entry name" value="Polysac_CapD-like"/>
</dbReference>
<keyword evidence="2" id="KW-0812">Transmembrane</keyword>
<dbReference type="InterPro" id="IPR051203">
    <property type="entry name" value="Polysaccharide_Synthase-Rel"/>
</dbReference>
<feature type="transmembrane region" description="Helical" evidence="2">
    <location>
        <begin position="118"/>
        <end position="136"/>
    </location>
</feature>
<dbReference type="EMBL" id="JBHLWO010000001">
    <property type="protein sequence ID" value="MFC0317916.1"/>
    <property type="molecule type" value="Genomic_DNA"/>
</dbReference>
<keyword evidence="5" id="KW-1185">Reference proteome</keyword>
<feature type="domain" description="Polysaccharide biosynthesis protein CapD-like" evidence="3">
    <location>
        <begin position="294"/>
        <end position="579"/>
    </location>
</feature>
<reference evidence="4 5" key="1">
    <citation type="submission" date="2024-09" db="EMBL/GenBank/DDBJ databases">
        <authorList>
            <person name="Sun Q."/>
            <person name="Mori K."/>
        </authorList>
    </citation>
    <scope>NUCLEOTIDE SEQUENCE [LARGE SCALE GENOMIC DNA]</scope>
    <source>
        <strain evidence="4 5">CCM 7765</strain>
    </source>
</reference>
<organism evidence="4 5">
    <name type="scientific">Olivibacter oleidegradans</name>
    <dbReference type="NCBI Taxonomy" id="760123"/>
    <lineage>
        <taxon>Bacteria</taxon>
        <taxon>Pseudomonadati</taxon>
        <taxon>Bacteroidota</taxon>
        <taxon>Sphingobacteriia</taxon>
        <taxon>Sphingobacteriales</taxon>
        <taxon>Sphingobacteriaceae</taxon>
        <taxon>Olivibacter</taxon>
    </lineage>
</organism>
<name>A0ABV6HGB5_9SPHI</name>
<evidence type="ECO:0000313" key="4">
    <source>
        <dbReference type="EMBL" id="MFC0317916.1"/>
    </source>
</evidence>
<dbReference type="PANTHER" id="PTHR43318:SF1">
    <property type="entry name" value="POLYSACCHARIDE BIOSYNTHESIS PROTEIN EPSC-RELATED"/>
    <property type="match status" value="1"/>
</dbReference>
<comment type="similarity">
    <text evidence="1">Belongs to the polysaccharide synthase family.</text>
</comment>
<comment type="caution">
    <text evidence="4">The sequence shown here is derived from an EMBL/GenBank/DDBJ whole genome shotgun (WGS) entry which is preliminary data.</text>
</comment>
<evidence type="ECO:0000256" key="1">
    <source>
        <dbReference type="ARBA" id="ARBA00007430"/>
    </source>
</evidence>
<sequence>MRKILLDNKVLPRWIIFLIDLVLASWSFVLAYFISEEFKFPEILRGHFFIYTNLYVVICIPIFFLFKVHVGLIRYSNMRDMLRIFTAMLAASTLYTVVILTLVEPYFNIHSLRVREVLLINFFIGSTLLIFLRIAAKGTFQYFHDKLSKRDKIHVLIYGSDDKAVLVKQALERSATSKFIVVGFIDKDRSKLNSLVEQKRVFHIKDLPRLKATKNVDKLLLLNDRLDERDKQVVIERCLRLEIQVVTAPTPDKWLSGTIGELQIKNLRIEDLLQRPPIEIDNAKVKADLFDRRVLVTGAAGSIGSEIVRQVMNYHPRVLILCDQAESPLHEIQLEVEESFPDVRCEIVIADVRNRHRMEKMFRQLRPQVVYHAAAYKHVPLMENNPCEAVHTNVKGTRIVADLSVQYGVEKFVMISTDKAVNPTNVMGSSKRIAEIYTQSLNSAPFNKNTRFITTRFGNVLGSNGSVIPRFRAQIEKGGPITVTHPEITRYFMTIPEAVQLVLEAGTMGKGGEIFVFDMGKPVKIVNLARKMIKLAGLQPGVDIDIVFTGLRPGEKLYEELLNSEESTLPTHHEKISIARVINHDYVDACLAIDSLLSLSKEGDNMAVVKQMKAIVPEFLSKNSPYEELDEEQEVL</sequence>
<dbReference type="Proteomes" id="UP001589774">
    <property type="component" value="Unassembled WGS sequence"/>
</dbReference>
<dbReference type="InterPro" id="IPR036291">
    <property type="entry name" value="NAD(P)-bd_dom_sf"/>
</dbReference>
<feature type="transmembrane region" description="Helical" evidence="2">
    <location>
        <begin position="84"/>
        <end position="103"/>
    </location>
</feature>
<proteinExistence type="inferred from homology"/>
<dbReference type="PANTHER" id="PTHR43318">
    <property type="entry name" value="UDP-N-ACETYLGLUCOSAMINE 4,6-DEHYDRATASE"/>
    <property type="match status" value="1"/>
</dbReference>
<dbReference type="CDD" id="cd05237">
    <property type="entry name" value="UDP_invert_4-6DH_SDR_e"/>
    <property type="match status" value="1"/>
</dbReference>
<accession>A0ABV6HGB5</accession>
<dbReference type="SUPFAM" id="SSF51735">
    <property type="entry name" value="NAD(P)-binding Rossmann-fold domains"/>
    <property type="match status" value="1"/>
</dbReference>
<dbReference type="Gene3D" id="3.40.50.720">
    <property type="entry name" value="NAD(P)-binding Rossmann-like Domain"/>
    <property type="match status" value="2"/>
</dbReference>